<name>A0A8R7QLK8_TRIUA</name>
<dbReference type="Gramene" id="TuG1812G0600001509.01.T01">
    <property type="protein sequence ID" value="TuG1812G0600001509.01.T01"/>
    <property type="gene ID" value="TuG1812G0600001509.01"/>
</dbReference>
<reference evidence="2" key="2">
    <citation type="submission" date="2018-03" db="EMBL/GenBank/DDBJ databases">
        <title>The Triticum urartu genome reveals the dynamic nature of wheat genome evolution.</title>
        <authorList>
            <person name="Ling H."/>
            <person name="Ma B."/>
            <person name="Shi X."/>
            <person name="Liu H."/>
            <person name="Dong L."/>
            <person name="Sun H."/>
            <person name="Cao Y."/>
            <person name="Gao Q."/>
            <person name="Zheng S."/>
            <person name="Li Y."/>
            <person name="Yu Y."/>
            <person name="Du H."/>
            <person name="Qi M."/>
            <person name="Li Y."/>
            <person name="Yu H."/>
            <person name="Cui Y."/>
            <person name="Wang N."/>
            <person name="Chen C."/>
            <person name="Wu H."/>
            <person name="Zhao Y."/>
            <person name="Zhang J."/>
            <person name="Li Y."/>
            <person name="Zhou W."/>
            <person name="Zhang B."/>
            <person name="Hu W."/>
            <person name="Eijk M."/>
            <person name="Tang J."/>
            <person name="Witsenboer H."/>
            <person name="Zhao S."/>
            <person name="Li Z."/>
            <person name="Zhang A."/>
            <person name="Wang D."/>
            <person name="Liang C."/>
        </authorList>
    </citation>
    <scope>NUCLEOTIDE SEQUENCE [LARGE SCALE GENOMIC DNA]</scope>
    <source>
        <strain evidence="2">cv. G1812</strain>
    </source>
</reference>
<evidence type="ECO:0000313" key="2">
    <source>
        <dbReference type="EnsemblPlants" id="TuG1812G0600001509.01.T01"/>
    </source>
</evidence>
<organism evidence="2 3">
    <name type="scientific">Triticum urartu</name>
    <name type="common">Red wild einkorn</name>
    <name type="synonym">Crithodium urartu</name>
    <dbReference type="NCBI Taxonomy" id="4572"/>
    <lineage>
        <taxon>Eukaryota</taxon>
        <taxon>Viridiplantae</taxon>
        <taxon>Streptophyta</taxon>
        <taxon>Embryophyta</taxon>
        <taxon>Tracheophyta</taxon>
        <taxon>Spermatophyta</taxon>
        <taxon>Magnoliopsida</taxon>
        <taxon>Liliopsida</taxon>
        <taxon>Poales</taxon>
        <taxon>Poaceae</taxon>
        <taxon>BOP clade</taxon>
        <taxon>Pooideae</taxon>
        <taxon>Triticodae</taxon>
        <taxon>Triticeae</taxon>
        <taxon>Triticinae</taxon>
        <taxon>Triticum</taxon>
    </lineage>
</organism>
<evidence type="ECO:0000313" key="3">
    <source>
        <dbReference type="Proteomes" id="UP000015106"/>
    </source>
</evidence>
<dbReference type="AlphaFoldDB" id="A0A8R7QLK8"/>
<dbReference type="EnsemblPlants" id="TuG1812G0600001509.01.T01">
    <property type="protein sequence ID" value="TuG1812G0600001509.01.T01"/>
    <property type="gene ID" value="TuG1812G0600001509.01"/>
</dbReference>
<sequence>MARSRRPKTPGLPDSCASGVQATVFFPRLFAGVVKPPPWSFSTADSLRLGFRLAPLPRHGGPRQQVDIAALDSRQAPPSPRSCRLASSGRSSSL</sequence>
<reference evidence="2" key="3">
    <citation type="submission" date="2022-06" db="UniProtKB">
        <authorList>
            <consortium name="EnsemblPlants"/>
        </authorList>
    </citation>
    <scope>IDENTIFICATION</scope>
</reference>
<feature type="region of interest" description="Disordered" evidence="1">
    <location>
        <begin position="71"/>
        <end position="94"/>
    </location>
</feature>
<feature type="compositionally biased region" description="Low complexity" evidence="1">
    <location>
        <begin position="81"/>
        <end position="94"/>
    </location>
</feature>
<proteinExistence type="predicted"/>
<evidence type="ECO:0000256" key="1">
    <source>
        <dbReference type="SAM" id="MobiDB-lite"/>
    </source>
</evidence>
<reference evidence="3" key="1">
    <citation type="journal article" date="2013" name="Nature">
        <title>Draft genome of the wheat A-genome progenitor Triticum urartu.</title>
        <authorList>
            <person name="Ling H.Q."/>
            <person name="Zhao S."/>
            <person name="Liu D."/>
            <person name="Wang J."/>
            <person name="Sun H."/>
            <person name="Zhang C."/>
            <person name="Fan H."/>
            <person name="Li D."/>
            <person name="Dong L."/>
            <person name="Tao Y."/>
            <person name="Gao C."/>
            <person name="Wu H."/>
            <person name="Li Y."/>
            <person name="Cui Y."/>
            <person name="Guo X."/>
            <person name="Zheng S."/>
            <person name="Wang B."/>
            <person name="Yu K."/>
            <person name="Liang Q."/>
            <person name="Yang W."/>
            <person name="Lou X."/>
            <person name="Chen J."/>
            <person name="Feng M."/>
            <person name="Jian J."/>
            <person name="Zhang X."/>
            <person name="Luo G."/>
            <person name="Jiang Y."/>
            <person name="Liu J."/>
            <person name="Wang Z."/>
            <person name="Sha Y."/>
            <person name="Zhang B."/>
            <person name="Wu H."/>
            <person name="Tang D."/>
            <person name="Shen Q."/>
            <person name="Xue P."/>
            <person name="Zou S."/>
            <person name="Wang X."/>
            <person name="Liu X."/>
            <person name="Wang F."/>
            <person name="Yang Y."/>
            <person name="An X."/>
            <person name="Dong Z."/>
            <person name="Zhang K."/>
            <person name="Zhang X."/>
            <person name="Luo M.C."/>
            <person name="Dvorak J."/>
            <person name="Tong Y."/>
            <person name="Wang J."/>
            <person name="Yang H."/>
            <person name="Li Z."/>
            <person name="Wang D."/>
            <person name="Zhang A."/>
            <person name="Wang J."/>
        </authorList>
    </citation>
    <scope>NUCLEOTIDE SEQUENCE</scope>
    <source>
        <strain evidence="3">cv. G1812</strain>
    </source>
</reference>
<protein>
    <submittedName>
        <fullName evidence="2">Uncharacterized protein</fullName>
    </submittedName>
</protein>
<keyword evidence="3" id="KW-1185">Reference proteome</keyword>
<dbReference type="Proteomes" id="UP000015106">
    <property type="component" value="Chromosome 6"/>
</dbReference>
<accession>A0A8R7QLK8</accession>